<evidence type="ECO:0000313" key="2">
    <source>
        <dbReference type="Proteomes" id="UP000178122"/>
    </source>
</evidence>
<accession>A0A1G1YPJ5</accession>
<reference evidence="1 2" key="1">
    <citation type="journal article" date="2016" name="Nat. Commun.">
        <title>Thousands of microbial genomes shed light on interconnected biogeochemical processes in an aquifer system.</title>
        <authorList>
            <person name="Anantharaman K."/>
            <person name="Brown C.T."/>
            <person name="Hug L.A."/>
            <person name="Sharon I."/>
            <person name="Castelle C.J."/>
            <person name="Probst A.J."/>
            <person name="Thomas B.C."/>
            <person name="Singh A."/>
            <person name="Wilkins M.J."/>
            <person name="Karaoz U."/>
            <person name="Brodie E.L."/>
            <person name="Williams K.H."/>
            <person name="Hubbard S.S."/>
            <person name="Banfield J.F."/>
        </authorList>
    </citation>
    <scope>NUCLEOTIDE SEQUENCE [LARGE SCALE GENOMIC DNA]</scope>
</reference>
<dbReference type="EMBL" id="MHIN01000045">
    <property type="protein sequence ID" value="OGY53560.1"/>
    <property type="molecule type" value="Genomic_DNA"/>
</dbReference>
<gene>
    <name evidence="1" type="ORF">A2912_03755</name>
</gene>
<comment type="caution">
    <text evidence="1">The sequence shown here is derived from an EMBL/GenBank/DDBJ whole genome shotgun (WGS) entry which is preliminary data.</text>
</comment>
<dbReference type="AlphaFoldDB" id="A0A1G1YPJ5"/>
<organism evidence="1 2">
    <name type="scientific">Candidatus Buchananbacteria bacterium RIFCSPLOWO2_01_FULL_40_23b</name>
    <dbReference type="NCBI Taxonomy" id="1797544"/>
    <lineage>
        <taxon>Bacteria</taxon>
        <taxon>Candidatus Buchananiibacteriota</taxon>
    </lineage>
</organism>
<dbReference type="Proteomes" id="UP000178122">
    <property type="component" value="Unassembled WGS sequence"/>
</dbReference>
<evidence type="ECO:0000313" key="1">
    <source>
        <dbReference type="EMBL" id="OGY53560.1"/>
    </source>
</evidence>
<name>A0A1G1YPJ5_9BACT</name>
<sequence>MTYEPTIAFIKDTTQIFEQYYLWGKQLRSFVTDISPESRLDRIIAHLSHAHLPLEYELKPRTLTHKLTTELLGHSLVPVAFMTGLLYNPKPTQETQQMY</sequence>
<protein>
    <submittedName>
        <fullName evidence="1">Uncharacterized protein</fullName>
    </submittedName>
</protein>
<proteinExistence type="predicted"/>